<dbReference type="SMART" id="SM00355">
    <property type="entry name" value="ZnF_C2H2"/>
    <property type="match status" value="12"/>
</dbReference>
<feature type="domain" description="C2H2-type" evidence="6">
    <location>
        <begin position="310"/>
        <end position="338"/>
    </location>
</feature>
<protein>
    <recommendedName>
        <fullName evidence="6">C2H2-type domain-containing protein</fullName>
    </recommendedName>
</protein>
<keyword evidence="3 5" id="KW-0863">Zinc-finger</keyword>
<evidence type="ECO:0000256" key="1">
    <source>
        <dbReference type="ARBA" id="ARBA00022723"/>
    </source>
</evidence>
<evidence type="ECO:0000256" key="3">
    <source>
        <dbReference type="ARBA" id="ARBA00022771"/>
    </source>
</evidence>
<dbReference type="PROSITE" id="PS00028">
    <property type="entry name" value="ZINC_FINGER_C2H2_1"/>
    <property type="match status" value="9"/>
</dbReference>
<dbReference type="PANTHER" id="PTHR24379:SF121">
    <property type="entry name" value="C2H2-TYPE DOMAIN-CONTAINING PROTEIN"/>
    <property type="match status" value="1"/>
</dbReference>
<dbReference type="PROSITE" id="PS50157">
    <property type="entry name" value="ZINC_FINGER_C2H2_2"/>
    <property type="match status" value="10"/>
</dbReference>
<feature type="domain" description="C2H2-type" evidence="6">
    <location>
        <begin position="352"/>
        <end position="379"/>
    </location>
</feature>
<evidence type="ECO:0000313" key="7">
    <source>
        <dbReference type="EMBL" id="KAG7302357.1"/>
    </source>
</evidence>
<dbReference type="InterPro" id="IPR013087">
    <property type="entry name" value="Znf_C2H2_type"/>
</dbReference>
<dbReference type="InterPro" id="IPR036236">
    <property type="entry name" value="Znf_C2H2_sf"/>
</dbReference>
<feature type="domain" description="C2H2-type" evidence="6">
    <location>
        <begin position="553"/>
        <end position="575"/>
    </location>
</feature>
<keyword evidence="2" id="KW-0677">Repeat</keyword>
<evidence type="ECO:0000259" key="6">
    <source>
        <dbReference type="PROSITE" id="PS50157"/>
    </source>
</evidence>
<feature type="domain" description="C2H2-type" evidence="6">
    <location>
        <begin position="650"/>
        <end position="677"/>
    </location>
</feature>
<reference evidence="7 8" key="1">
    <citation type="submission" date="2021-06" db="EMBL/GenBank/DDBJ databases">
        <title>A haploid diamondback moth (Plutella xylostella L.) genome assembly resolves 31 chromosomes and identifies a diamide resistance mutation.</title>
        <authorList>
            <person name="Ward C.M."/>
            <person name="Perry K.D."/>
            <person name="Baker G."/>
            <person name="Powis K."/>
            <person name="Heckel D.G."/>
            <person name="Baxter S.W."/>
        </authorList>
    </citation>
    <scope>NUCLEOTIDE SEQUENCE [LARGE SCALE GENOMIC DNA]</scope>
    <source>
        <strain evidence="7 8">LV</strain>
        <tissue evidence="7">Single pupa</tissue>
    </source>
</reference>
<proteinExistence type="predicted"/>
<sequence length="780" mass="90467">MDQEDSIPMDSQVLYPVLLIPKRCTALETECEATENVFIDLNITSADTDGNEMCIYSGFCNVKLIDSYDVNIQPAPEISDPMDYAIDNSQLPIIIADSQGSIDYNQNQVWIDPDRCPNVYNHYDSTESQEHYAVHTETHSTKTSRITVEKHCTYITQNVYNYGESIRYSPIESEYEHKKFKKLHSNEQTQNNSLENNMNLFEDDEYQCGVFLSQLPEEIMNEKENKVREEMKFCEMQSENDALKQLMSPDIQSLSKQTKTILFLGHDSHRGQTIQKIAVNDPMLECNGSISLDDCEITFEDNSDPNHKKYQCEKCKQIFSQLAAFKQHMSGSHSSRSPRECAPSAQPGDLRFLCTQCGKSLKTQEKLEMHRRATNPELECPECRKVFASKFTLRTHKQIHLRKFICDYCSRSFSSKVELAAHFAKVHFRFDCDRCDLYFEKHQDLTEHKASAHEDFGDLDFKHDSSETEFADSFIDDDIETFSETDLIVPGSDEDMVVIDDADDKTDLLDSLDNMIDKEEEARNADSVIATVMANKIFLLNCKKATRHKKSNKSCEVCHKQFDRIGDLKRHLIEHVIRSTLAKTPVSADGTLHIQCEVCQADTFTKIDKYKAHLREHAKLTLYKCTFCDKSFSDSSNFSKHKKIHGVSYLQCDLCQRKFNSKKMITQHMEYHNNNAPISCEYCHKVFHFESMLNKHIKCAHTKEMSNRFRCRFCHVYFKSLKEKWDHEWAVHNVRKMIVDCLICGFKFRKYSELKRHCLKSHNMDIPPAKKLLKKKKGQS</sequence>
<feature type="domain" description="C2H2-type" evidence="6">
    <location>
        <begin position="739"/>
        <end position="767"/>
    </location>
</feature>
<comment type="caution">
    <text evidence="7">The sequence shown here is derived from an EMBL/GenBank/DDBJ whole genome shotgun (WGS) entry which is preliminary data.</text>
</comment>
<keyword evidence="4" id="KW-0862">Zinc</keyword>
<dbReference type="SUPFAM" id="SSF57667">
    <property type="entry name" value="beta-beta-alpha zinc fingers"/>
    <property type="match status" value="4"/>
</dbReference>
<evidence type="ECO:0000313" key="8">
    <source>
        <dbReference type="Proteomes" id="UP000823941"/>
    </source>
</evidence>
<organism evidence="7 8">
    <name type="scientific">Plutella xylostella</name>
    <name type="common">Diamondback moth</name>
    <name type="synonym">Plutella maculipennis</name>
    <dbReference type="NCBI Taxonomy" id="51655"/>
    <lineage>
        <taxon>Eukaryota</taxon>
        <taxon>Metazoa</taxon>
        <taxon>Ecdysozoa</taxon>
        <taxon>Arthropoda</taxon>
        <taxon>Hexapoda</taxon>
        <taxon>Insecta</taxon>
        <taxon>Pterygota</taxon>
        <taxon>Neoptera</taxon>
        <taxon>Endopterygota</taxon>
        <taxon>Lepidoptera</taxon>
        <taxon>Glossata</taxon>
        <taxon>Ditrysia</taxon>
        <taxon>Yponomeutoidea</taxon>
        <taxon>Plutellidae</taxon>
        <taxon>Plutella</taxon>
    </lineage>
</organism>
<name>A0ABQ7QAU7_PLUXY</name>
<feature type="domain" description="C2H2-type" evidence="6">
    <location>
        <begin position="378"/>
        <end position="400"/>
    </location>
</feature>
<evidence type="ECO:0000256" key="2">
    <source>
        <dbReference type="ARBA" id="ARBA00022737"/>
    </source>
</evidence>
<feature type="domain" description="C2H2-type" evidence="6">
    <location>
        <begin position="404"/>
        <end position="427"/>
    </location>
</feature>
<feature type="domain" description="C2H2-type" evidence="6">
    <location>
        <begin position="430"/>
        <end position="453"/>
    </location>
</feature>
<feature type="domain" description="C2H2-type" evidence="6">
    <location>
        <begin position="623"/>
        <end position="645"/>
    </location>
</feature>
<gene>
    <name evidence="7" type="ORF">JYU34_013859</name>
</gene>
<dbReference type="Gene3D" id="3.30.160.60">
    <property type="entry name" value="Classic Zinc Finger"/>
    <property type="match status" value="5"/>
</dbReference>
<dbReference type="Pfam" id="PF13894">
    <property type="entry name" value="zf-C2H2_4"/>
    <property type="match status" value="1"/>
</dbReference>
<dbReference type="Proteomes" id="UP000823941">
    <property type="component" value="Chromosome 18"/>
</dbReference>
<feature type="domain" description="C2H2-type" evidence="6">
    <location>
        <begin position="678"/>
        <end position="706"/>
    </location>
</feature>
<evidence type="ECO:0000256" key="4">
    <source>
        <dbReference type="ARBA" id="ARBA00022833"/>
    </source>
</evidence>
<evidence type="ECO:0000256" key="5">
    <source>
        <dbReference type="PROSITE-ProRule" id="PRU00042"/>
    </source>
</evidence>
<accession>A0ABQ7QAU7</accession>
<dbReference type="EMBL" id="JAHIBW010000018">
    <property type="protein sequence ID" value="KAG7302357.1"/>
    <property type="molecule type" value="Genomic_DNA"/>
</dbReference>
<dbReference type="Pfam" id="PF00096">
    <property type="entry name" value="zf-C2H2"/>
    <property type="match status" value="3"/>
</dbReference>
<dbReference type="PANTHER" id="PTHR24379">
    <property type="entry name" value="KRAB AND ZINC FINGER DOMAIN-CONTAINING"/>
    <property type="match status" value="1"/>
</dbReference>
<keyword evidence="1" id="KW-0479">Metal-binding</keyword>
<keyword evidence="8" id="KW-1185">Reference proteome</keyword>